<gene>
    <name evidence="1" type="ORF">UMAG_05254</name>
</gene>
<dbReference type="InParanoid" id="A0A0D1DP68"/>
<dbReference type="InterPro" id="IPR036291">
    <property type="entry name" value="NAD(P)-bd_dom_sf"/>
</dbReference>
<dbReference type="OrthoDB" id="419598at2759"/>
<dbReference type="Gene3D" id="3.40.50.720">
    <property type="entry name" value="NAD(P)-binding Rossmann-like Domain"/>
    <property type="match status" value="1"/>
</dbReference>
<dbReference type="SUPFAM" id="SSF51735">
    <property type="entry name" value="NAD(P)-binding Rossmann-fold domains"/>
    <property type="match status" value="1"/>
</dbReference>
<dbReference type="EMBL" id="CM003158">
    <property type="protein sequence ID" value="KIS66254.1"/>
    <property type="molecule type" value="Genomic_DNA"/>
</dbReference>
<dbReference type="InterPro" id="IPR051604">
    <property type="entry name" value="Ergot_Alk_Oxidoreductase"/>
</dbReference>
<dbReference type="AlphaFoldDB" id="A0A0D1DP68"/>
<protein>
    <recommendedName>
        <fullName evidence="3">NAD(P)-binding domain-containing protein</fullName>
    </recommendedName>
</protein>
<dbReference type="STRING" id="237631.A0A0D1DP68"/>
<accession>A0A0D1DP68</accession>
<sequence length="327" mass="35259">MPAPSQISIFPASSANAKLIAVLLQQQHPEIRIRLASRTPVKLEATGSNVTVSETPLDIANVASIKDALDGSQAAFIVNPPFYGSKDPFSLSQKYVDSITEAANASSTLTKIVYLSSIGAEKSDGTGPIRNVHIAENGFLAKLRDGIELYALRPPYFLSNLKAVLPLAINPPHILPSVLIPFDRSYQLIDSTAIATTALKYLVAPPSSSPDVAKKGHIVAVQLVTEKKTVPELAQYVSEITGTKVNAIPIPQQEWFDTFKNAGLLEEQAQLLVEMSTGLYTGHIDFIHDQAALAKENQRGVTVVTEHPHVDHKSALKHLIGAVQTTH</sequence>
<dbReference type="VEuPathDB" id="FungiDB:UMAG_05254"/>
<evidence type="ECO:0008006" key="3">
    <source>
        <dbReference type="Google" id="ProtNLM"/>
    </source>
</evidence>
<dbReference type="Gene3D" id="3.90.25.10">
    <property type="entry name" value="UDP-galactose 4-epimerase, domain 1"/>
    <property type="match status" value="1"/>
</dbReference>
<evidence type="ECO:0000313" key="1">
    <source>
        <dbReference type="EMBL" id="KIS66254.1"/>
    </source>
</evidence>
<dbReference type="KEGG" id="uma:UMAG_05254"/>
<name>A0A0D1DP68_MYCMD</name>
<dbReference type="RefSeq" id="XP_011391977.1">
    <property type="nucleotide sequence ID" value="XM_011393675.1"/>
</dbReference>
<dbReference type="PANTHER" id="PTHR43162">
    <property type="match status" value="1"/>
</dbReference>
<dbReference type="Proteomes" id="UP000000561">
    <property type="component" value="Chromosome 19"/>
</dbReference>
<evidence type="ECO:0000313" key="2">
    <source>
        <dbReference type="Proteomes" id="UP000000561"/>
    </source>
</evidence>
<dbReference type="GeneID" id="23565192"/>
<reference evidence="1 2" key="1">
    <citation type="journal article" date="2006" name="Nature">
        <title>Insights from the genome of the biotrophic fungal plant pathogen Ustilago maydis.</title>
        <authorList>
            <person name="Kamper J."/>
            <person name="Kahmann R."/>
            <person name="Bolker M."/>
            <person name="Ma L.J."/>
            <person name="Brefort T."/>
            <person name="Saville B.J."/>
            <person name="Banuett F."/>
            <person name="Kronstad J.W."/>
            <person name="Gold S.E."/>
            <person name="Muller O."/>
            <person name="Perlin M.H."/>
            <person name="Wosten H.A."/>
            <person name="de Vries R."/>
            <person name="Ruiz-Herrera J."/>
            <person name="Reynaga-Pena C.G."/>
            <person name="Snetselaar K."/>
            <person name="McCann M."/>
            <person name="Perez-Martin J."/>
            <person name="Feldbrugge M."/>
            <person name="Basse C.W."/>
            <person name="Steinberg G."/>
            <person name="Ibeas J.I."/>
            <person name="Holloman W."/>
            <person name="Guzman P."/>
            <person name="Farman M."/>
            <person name="Stajich J.E."/>
            <person name="Sentandreu R."/>
            <person name="Gonzalez-Prieto J.M."/>
            <person name="Kennell J.C."/>
            <person name="Molina L."/>
            <person name="Schirawski J."/>
            <person name="Mendoza-Mendoza A."/>
            <person name="Greilinger D."/>
            <person name="Munch K."/>
            <person name="Rossel N."/>
            <person name="Scherer M."/>
            <person name="Vranes M."/>
            <person name="Ladendorf O."/>
            <person name="Vincon V."/>
            <person name="Fuchs U."/>
            <person name="Sandrock B."/>
            <person name="Meng S."/>
            <person name="Ho E.C."/>
            <person name="Cahill M.J."/>
            <person name="Boyce K.J."/>
            <person name="Klose J."/>
            <person name="Klosterman S.J."/>
            <person name="Deelstra H.J."/>
            <person name="Ortiz-Castellanos L."/>
            <person name="Li W."/>
            <person name="Sanchez-Alonso P."/>
            <person name="Schreier P.H."/>
            <person name="Hauser-Hahn I."/>
            <person name="Vaupel M."/>
            <person name="Koopmann E."/>
            <person name="Friedrich G."/>
            <person name="Voss H."/>
            <person name="Schluter T."/>
            <person name="Margolis J."/>
            <person name="Platt D."/>
            <person name="Swimmer C."/>
            <person name="Gnirke A."/>
            <person name="Chen F."/>
            <person name="Vysotskaia V."/>
            <person name="Mannhaupt G."/>
            <person name="Guldener U."/>
            <person name="Munsterkotter M."/>
            <person name="Haase D."/>
            <person name="Oesterheld M."/>
            <person name="Mewes H.W."/>
            <person name="Mauceli E.W."/>
            <person name="DeCaprio D."/>
            <person name="Wade C.M."/>
            <person name="Butler J."/>
            <person name="Young S."/>
            <person name="Jaffe D.B."/>
            <person name="Calvo S."/>
            <person name="Nusbaum C."/>
            <person name="Galagan J."/>
            <person name="Birren B.W."/>
        </authorList>
    </citation>
    <scope>NUCLEOTIDE SEQUENCE [LARGE SCALE GENOMIC DNA]</scope>
    <source>
        <strain evidence="2">DSM 14603 / FGSC 9021 / UM521</strain>
    </source>
</reference>
<keyword evidence="2" id="KW-1185">Reference proteome</keyword>
<proteinExistence type="predicted"/>
<dbReference type="eggNOG" id="ENOG502SAYW">
    <property type="taxonomic scope" value="Eukaryota"/>
</dbReference>
<organism evidence="1 2">
    <name type="scientific">Mycosarcoma maydis</name>
    <name type="common">Corn smut fungus</name>
    <name type="synonym">Ustilago maydis</name>
    <dbReference type="NCBI Taxonomy" id="5270"/>
    <lineage>
        <taxon>Eukaryota</taxon>
        <taxon>Fungi</taxon>
        <taxon>Dikarya</taxon>
        <taxon>Basidiomycota</taxon>
        <taxon>Ustilaginomycotina</taxon>
        <taxon>Ustilaginomycetes</taxon>
        <taxon>Ustilaginales</taxon>
        <taxon>Ustilaginaceae</taxon>
        <taxon>Mycosarcoma</taxon>
    </lineage>
</organism>
<dbReference type="OMA" id="TFKKAGM"/>
<dbReference type="PANTHER" id="PTHR43162:SF1">
    <property type="entry name" value="PRESTALK A DIFFERENTIATION PROTEIN A"/>
    <property type="match status" value="1"/>
</dbReference>